<dbReference type="PANTHER" id="PTHR43791">
    <property type="entry name" value="PERMEASE-RELATED"/>
    <property type="match status" value="1"/>
</dbReference>
<comment type="caution">
    <text evidence="8">The sequence shown here is derived from an EMBL/GenBank/DDBJ whole genome shotgun (WGS) entry which is preliminary data.</text>
</comment>
<feature type="transmembrane region" description="Helical" evidence="7">
    <location>
        <begin position="421"/>
        <end position="443"/>
    </location>
</feature>
<comment type="subcellular location">
    <subcellularLocation>
        <location evidence="1">Membrane</location>
        <topology evidence="1">Multi-pass membrane protein</topology>
    </subcellularLocation>
</comment>
<dbReference type="FunFam" id="1.20.1250.20:FF:000065">
    <property type="entry name" value="Putative MFS pantothenate transporter"/>
    <property type="match status" value="1"/>
</dbReference>
<dbReference type="AlphaFoldDB" id="A0A8K0T422"/>
<dbReference type="InterPro" id="IPR011701">
    <property type="entry name" value="MFS"/>
</dbReference>
<feature type="transmembrane region" description="Helical" evidence="7">
    <location>
        <begin position="185"/>
        <end position="208"/>
    </location>
</feature>
<keyword evidence="9" id="KW-1185">Reference proteome</keyword>
<dbReference type="OrthoDB" id="3639251at2759"/>
<dbReference type="InterPro" id="IPR036259">
    <property type="entry name" value="MFS_trans_sf"/>
</dbReference>
<feature type="transmembrane region" description="Helical" evidence="7">
    <location>
        <begin position="102"/>
        <end position="118"/>
    </location>
</feature>
<gene>
    <name evidence="8" type="ORF">B0I35DRAFT_493626</name>
</gene>
<dbReference type="Pfam" id="PF07690">
    <property type="entry name" value="MFS_1"/>
    <property type="match status" value="1"/>
</dbReference>
<evidence type="ECO:0000256" key="3">
    <source>
        <dbReference type="ARBA" id="ARBA00022692"/>
    </source>
</evidence>
<evidence type="ECO:0000256" key="7">
    <source>
        <dbReference type="SAM" id="Phobius"/>
    </source>
</evidence>
<reference evidence="8" key="1">
    <citation type="journal article" date="2021" name="Nat. Commun.">
        <title>Genetic determinants of endophytism in the Arabidopsis root mycobiome.</title>
        <authorList>
            <person name="Mesny F."/>
            <person name="Miyauchi S."/>
            <person name="Thiergart T."/>
            <person name="Pickel B."/>
            <person name="Atanasova L."/>
            <person name="Karlsson M."/>
            <person name="Huettel B."/>
            <person name="Barry K.W."/>
            <person name="Haridas S."/>
            <person name="Chen C."/>
            <person name="Bauer D."/>
            <person name="Andreopoulos W."/>
            <person name="Pangilinan J."/>
            <person name="LaButti K."/>
            <person name="Riley R."/>
            <person name="Lipzen A."/>
            <person name="Clum A."/>
            <person name="Drula E."/>
            <person name="Henrissat B."/>
            <person name="Kohler A."/>
            <person name="Grigoriev I.V."/>
            <person name="Martin F.M."/>
            <person name="Hacquard S."/>
        </authorList>
    </citation>
    <scope>NUCLEOTIDE SEQUENCE</scope>
    <source>
        <strain evidence="8">MPI-CAGE-CH-0235</strain>
    </source>
</reference>
<dbReference type="GO" id="GO:0022857">
    <property type="term" value="F:transmembrane transporter activity"/>
    <property type="evidence" value="ECO:0007669"/>
    <property type="project" value="InterPro"/>
</dbReference>
<dbReference type="PANTHER" id="PTHR43791:SF15">
    <property type="entry name" value="TRANSPORTER SEO1-RELATED"/>
    <property type="match status" value="1"/>
</dbReference>
<dbReference type="Proteomes" id="UP000813444">
    <property type="component" value="Unassembled WGS sequence"/>
</dbReference>
<evidence type="ECO:0000313" key="8">
    <source>
        <dbReference type="EMBL" id="KAH7325692.1"/>
    </source>
</evidence>
<evidence type="ECO:0000256" key="1">
    <source>
        <dbReference type="ARBA" id="ARBA00004141"/>
    </source>
</evidence>
<dbReference type="GO" id="GO:0016020">
    <property type="term" value="C:membrane"/>
    <property type="evidence" value="ECO:0007669"/>
    <property type="project" value="UniProtKB-SubCell"/>
</dbReference>
<organism evidence="8 9">
    <name type="scientific">Stachybotrys elegans</name>
    <dbReference type="NCBI Taxonomy" id="80388"/>
    <lineage>
        <taxon>Eukaryota</taxon>
        <taxon>Fungi</taxon>
        <taxon>Dikarya</taxon>
        <taxon>Ascomycota</taxon>
        <taxon>Pezizomycotina</taxon>
        <taxon>Sordariomycetes</taxon>
        <taxon>Hypocreomycetidae</taxon>
        <taxon>Hypocreales</taxon>
        <taxon>Stachybotryaceae</taxon>
        <taxon>Stachybotrys</taxon>
    </lineage>
</organism>
<comment type="similarity">
    <text evidence="6">Belongs to the major facilitator superfamily. Allantoate permease family.</text>
</comment>
<accession>A0A8K0T422</accession>
<keyword evidence="2" id="KW-0813">Transport</keyword>
<evidence type="ECO:0000256" key="6">
    <source>
        <dbReference type="ARBA" id="ARBA00037968"/>
    </source>
</evidence>
<feature type="transmembrane region" description="Helical" evidence="7">
    <location>
        <begin position="290"/>
        <end position="309"/>
    </location>
</feature>
<name>A0A8K0T422_9HYPO</name>
<dbReference type="Gene3D" id="1.20.1250.20">
    <property type="entry name" value="MFS general substrate transporter like domains"/>
    <property type="match status" value="1"/>
</dbReference>
<feature type="transmembrane region" description="Helical" evidence="7">
    <location>
        <begin position="151"/>
        <end position="173"/>
    </location>
</feature>
<keyword evidence="4 7" id="KW-1133">Transmembrane helix</keyword>
<dbReference type="EMBL" id="JAGPNK010000002">
    <property type="protein sequence ID" value="KAH7325692.1"/>
    <property type="molecule type" value="Genomic_DNA"/>
</dbReference>
<feature type="transmembrane region" description="Helical" evidence="7">
    <location>
        <begin position="389"/>
        <end position="409"/>
    </location>
</feature>
<evidence type="ECO:0000256" key="4">
    <source>
        <dbReference type="ARBA" id="ARBA00022989"/>
    </source>
</evidence>
<proteinExistence type="inferred from homology"/>
<evidence type="ECO:0000256" key="5">
    <source>
        <dbReference type="ARBA" id="ARBA00023136"/>
    </source>
</evidence>
<feature type="transmembrane region" description="Helical" evidence="7">
    <location>
        <begin position="57"/>
        <end position="82"/>
    </location>
</feature>
<dbReference type="SUPFAM" id="SSF103473">
    <property type="entry name" value="MFS general substrate transporter"/>
    <property type="match status" value="1"/>
</dbReference>
<keyword evidence="5 7" id="KW-0472">Membrane</keyword>
<feature type="transmembrane region" description="Helical" evidence="7">
    <location>
        <begin position="220"/>
        <end position="241"/>
    </location>
</feature>
<sequence length="495" mass="55924">MATSTERRKTASIASLGIGNKAKSIASDLSGTTKSFFAWFDKDDGPFERRVISKLDLFILSYAFIGFWVMYIDRGMLANAYISGMREELNLVGNEFSQLNSIFQAGYCVSMIPATLFLTRFPAYYVIPTSILGWGIFTVLCFRAQSFGELAAYRLCIALLQGPYFCSIHYILGSWYRRDELVRRAGVFYVSSGVGTMTTGLLAARIYATLDGHLGYSGWRWMYLIASIMTFPIAIWGFFSLPGTPRDGKRWFFTEEEFGLARERMALQGRLDPKGGILSKDTLKRFLGRWHFWLLVPWNIQWLLGYLSMINGGPTLWLRSRPEYTTVQVNNFTAVSPSLGIIFIFVFSWIIDKGGRKAIVPLVSFACGLHFITKFAWIAFDSTSTEYKWFATALSYIEVSLSPINYSVANLACAADAEERAFVVSSMLAISTAFSAWVGIVAFPTLQAPRFFNGYIMEAVLQITYVSWTALIVWYSNREERLEQEKNAGDFQSAE</sequence>
<evidence type="ECO:0000313" key="9">
    <source>
        <dbReference type="Proteomes" id="UP000813444"/>
    </source>
</evidence>
<feature type="transmembrane region" description="Helical" evidence="7">
    <location>
        <begin position="455"/>
        <end position="476"/>
    </location>
</feature>
<protein>
    <submittedName>
        <fullName evidence="8">Major facilitator superfamily domain-containing protein</fullName>
    </submittedName>
</protein>
<feature type="transmembrane region" description="Helical" evidence="7">
    <location>
        <begin position="125"/>
        <end position="145"/>
    </location>
</feature>
<keyword evidence="3 7" id="KW-0812">Transmembrane</keyword>
<feature type="transmembrane region" description="Helical" evidence="7">
    <location>
        <begin position="329"/>
        <end position="351"/>
    </location>
</feature>
<feature type="transmembrane region" description="Helical" evidence="7">
    <location>
        <begin position="358"/>
        <end position="377"/>
    </location>
</feature>
<evidence type="ECO:0000256" key="2">
    <source>
        <dbReference type="ARBA" id="ARBA00022448"/>
    </source>
</evidence>